<dbReference type="AlphaFoldDB" id="A0AAD9QQ86"/>
<feature type="region of interest" description="Disordered" evidence="1">
    <location>
        <begin position="1"/>
        <end position="26"/>
    </location>
</feature>
<reference evidence="2" key="2">
    <citation type="journal article" date="2023" name="Science">
        <title>Genomic signatures of disease resistance in endangered staghorn corals.</title>
        <authorList>
            <person name="Vollmer S.V."/>
            <person name="Selwyn J.D."/>
            <person name="Despard B.A."/>
            <person name="Roesel C.L."/>
        </authorList>
    </citation>
    <scope>NUCLEOTIDE SEQUENCE</scope>
    <source>
        <strain evidence="2">K2</strain>
    </source>
</reference>
<accession>A0AAD9QQ86</accession>
<protein>
    <submittedName>
        <fullName evidence="2">Uncharacterized protein</fullName>
    </submittedName>
</protein>
<dbReference type="EMBL" id="JARQWQ010000020">
    <property type="protein sequence ID" value="KAK2565335.1"/>
    <property type="molecule type" value="Genomic_DNA"/>
</dbReference>
<organism evidence="2 3">
    <name type="scientific">Acropora cervicornis</name>
    <name type="common">Staghorn coral</name>
    <dbReference type="NCBI Taxonomy" id="6130"/>
    <lineage>
        <taxon>Eukaryota</taxon>
        <taxon>Metazoa</taxon>
        <taxon>Cnidaria</taxon>
        <taxon>Anthozoa</taxon>
        <taxon>Hexacorallia</taxon>
        <taxon>Scleractinia</taxon>
        <taxon>Astrocoeniina</taxon>
        <taxon>Acroporidae</taxon>
        <taxon>Acropora</taxon>
    </lineage>
</organism>
<proteinExistence type="predicted"/>
<name>A0AAD9QQ86_ACRCE</name>
<comment type="caution">
    <text evidence="2">The sequence shown here is derived from an EMBL/GenBank/DDBJ whole genome shotgun (WGS) entry which is preliminary data.</text>
</comment>
<evidence type="ECO:0000256" key="1">
    <source>
        <dbReference type="SAM" id="MobiDB-lite"/>
    </source>
</evidence>
<evidence type="ECO:0000313" key="3">
    <source>
        <dbReference type="Proteomes" id="UP001249851"/>
    </source>
</evidence>
<reference evidence="2" key="1">
    <citation type="journal article" date="2023" name="G3 (Bethesda)">
        <title>Whole genome assembly and annotation of the endangered Caribbean coral Acropora cervicornis.</title>
        <authorList>
            <person name="Selwyn J.D."/>
            <person name="Vollmer S.V."/>
        </authorList>
    </citation>
    <scope>NUCLEOTIDE SEQUENCE</scope>
    <source>
        <strain evidence="2">K2</strain>
    </source>
</reference>
<gene>
    <name evidence="2" type="ORF">P5673_011303</name>
</gene>
<feature type="compositionally biased region" description="Acidic residues" evidence="1">
    <location>
        <begin position="1"/>
        <end position="12"/>
    </location>
</feature>
<evidence type="ECO:0000313" key="2">
    <source>
        <dbReference type="EMBL" id="KAK2565335.1"/>
    </source>
</evidence>
<keyword evidence="3" id="KW-1185">Reference proteome</keyword>
<dbReference type="Proteomes" id="UP001249851">
    <property type="component" value="Unassembled WGS sequence"/>
</dbReference>
<sequence length="51" mass="5513">MSTSDNDSDVSEDGISLKIDSKGPKDFNVCDRQINDDDDDDVSIAYSVAAE</sequence>